<dbReference type="OrthoDB" id="4862584at2759"/>
<comment type="caution">
    <text evidence="1">The sequence shown here is derived from an EMBL/GenBank/DDBJ whole genome shotgun (WGS) entry which is preliminary data.</text>
</comment>
<evidence type="ECO:0000313" key="1">
    <source>
        <dbReference type="EMBL" id="OAA35493.1"/>
    </source>
</evidence>
<gene>
    <name evidence="1" type="ORF">BBO_08717</name>
</gene>
<dbReference type="Proteomes" id="UP000076863">
    <property type="component" value="Unassembled WGS sequence"/>
</dbReference>
<keyword evidence="2" id="KW-1185">Reference proteome</keyword>
<evidence type="ECO:0000313" key="2">
    <source>
        <dbReference type="Proteomes" id="UP000076863"/>
    </source>
</evidence>
<name>A0A166X7A2_9HYPO</name>
<accession>A0A166X7A2</accession>
<dbReference type="AlphaFoldDB" id="A0A166X7A2"/>
<sequence>MSDAGQLHSFDDAMDINRSPLLFCDEALPENVQEVLFYIAIRHNGQFYPLAVASQVPPAGALWQVLLKGFVVESVRNMYAYLSNECNHPMLAEEVRHARQFYYYQGCETLFGPEQPPGVSSEEDRAIWLDNPAFPHAARALMDNLDGDFWAPVGLYTTMGMYDKRYRAVVFDVTDLDNVACGVVETQLIKETNGFTGAKEENMYRTVVTVPEWEAMETGFESMQGKRDDSAAHRMADFPAIPLIDDAVQQMLWNKNYMSS</sequence>
<dbReference type="EMBL" id="AZHA01000042">
    <property type="protein sequence ID" value="OAA35493.1"/>
    <property type="molecule type" value="Genomic_DNA"/>
</dbReference>
<protein>
    <submittedName>
        <fullName evidence="1">Uncharacterized protein</fullName>
    </submittedName>
</protein>
<organism evidence="1 2">
    <name type="scientific">Beauveria brongniartii RCEF 3172</name>
    <dbReference type="NCBI Taxonomy" id="1081107"/>
    <lineage>
        <taxon>Eukaryota</taxon>
        <taxon>Fungi</taxon>
        <taxon>Dikarya</taxon>
        <taxon>Ascomycota</taxon>
        <taxon>Pezizomycotina</taxon>
        <taxon>Sordariomycetes</taxon>
        <taxon>Hypocreomycetidae</taxon>
        <taxon>Hypocreales</taxon>
        <taxon>Cordycipitaceae</taxon>
        <taxon>Beauveria</taxon>
        <taxon>Beauveria brongniartii</taxon>
    </lineage>
</organism>
<proteinExistence type="predicted"/>
<reference evidence="1 2" key="1">
    <citation type="journal article" date="2016" name="Genome Biol. Evol.">
        <title>Divergent and convergent evolution of fungal pathogenicity.</title>
        <authorList>
            <person name="Shang Y."/>
            <person name="Xiao G."/>
            <person name="Zheng P."/>
            <person name="Cen K."/>
            <person name="Zhan S."/>
            <person name="Wang C."/>
        </authorList>
    </citation>
    <scope>NUCLEOTIDE SEQUENCE [LARGE SCALE GENOMIC DNA]</scope>
    <source>
        <strain evidence="1 2">RCEF 3172</strain>
    </source>
</reference>